<keyword evidence="2" id="KW-0964">Secreted</keyword>
<accession>A0A5C5VVE3</accession>
<dbReference type="Pfam" id="PF03098">
    <property type="entry name" value="An_peroxidase"/>
    <property type="match status" value="1"/>
</dbReference>
<dbReference type="Proteomes" id="UP000318995">
    <property type="component" value="Unassembled WGS sequence"/>
</dbReference>
<dbReference type="InterPro" id="IPR010255">
    <property type="entry name" value="Haem_peroxidase_sf"/>
</dbReference>
<keyword evidence="3" id="KW-0325">Glycoprotein</keyword>
<dbReference type="PROSITE" id="PS50292">
    <property type="entry name" value="PEROXIDASE_3"/>
    <property type="match status" value="1"/>
</dbReference>
<dbReference type="InterPro" id="IPR019791">
    <property type="entry name" value="Haem_peroxidase_animal"/>
</dbReference>
<proteinExistence type="predicted"/>
<name>A0A5C5VVE3_9BACT</name>
<dbReference type="InterPro" id="IPR013424">
    <property type="entry name" value="Ice-binding_C"/>
</dbReference>
<comment type="subcellular location">
    <subcellularLocation>
        <location evidence="1">Secreted</location>
    </subcellularLocation>
</comment>
<dbReference type="GO" id="GO:0006979">
    <property type="term" value="P:response to oxidative stress"/>
    <property type="evidence" value="ECO:0007669"/>
    <property type="project" value="InterPro"/>
</dbReference>
<evidence type="ECO:0000313" key="5">
    <source>
        <dbReference type="Proteomes" id="UP000318995"/>
    </source>
</evidence>
<protein>
    <submittedName>
        <fullName evidence="4">Peroxidase</fullName>
    </submittedName>
</protein>
<keyword evidence="4" id="KW-0560">Oxidoreductase</keyword>
<evidence type="ECO:0000256" key="1">
    <source>
        <dbReference type="ARBA" id="ARBA00004613"/>
    </source>
</evidence>
<sequence>MKLESVTRCVMLVGILGWGVLAKSEYRTIEGTGNNLVQASWGAAGEVLQRVAPAAYPGDGSGSTILSSPDRANPRAISNTLFPQVTSTPNARGMTAGVWQWGQFLDHDLSLTLANSADPAMIFSPADPYGMAMVPFSRSLSVTDSNGVRQHVNEITSYIDASMVYGSDAARATALREHAGGRLQTSAGGLLLPTSNLPGLGTLANDNGGLGATTLFVAGDIRANEQTGLTAMHTLFVREHNRVAGQLSALHAGDTAWDDERLYQSARAIVGAQVQAITYNEFLPALMGVYAPTSGGYSYSAGVDASIATEFSAAFFRLGHSMLNEQLLLVDTAGQQTGALTLVESFFNPQLVIDSPEIIDKTLMGLMAQQANELDTQLIDGVRNFLFAPSGGVGTDLASLNIQRGRDHGLPDYNTLRVAYGLSPAATFADITSDAAVQASLALLYGDVDNIDPWVGALAEEQLAGASVGELMGTALIDQFTRLRDGDRFFYRGDAELISLASTVGVDLATMTLTDVIVWNTAMAYEDMPPSFFMGTLVPEPSALALIVLGMGWGSGRRSSPRG</sequence>
<dbReference type="PANTHER" id="PTHR11475:SF4">
    <property type="entry name" value="CHORION PEROXIDASE"/>
    <property type="match status" value="1"/>
</dbReference>
<gene>
    <name evidence="4" type="ORF">Pla111_28530</name>
</gene>
<dbReference type="PRINTS" id="PR00457">
    <property type="entry name" value="ANPEROXIDASE"/>
</dbReference>
<evidence type="ECO:0000256" key="2">
    <source>
        <dbReference type="ARBA" id="ARBA00022525"/>
    </source>
</evidence>
<dbReference type="NCBIfam" id="TIGR02595">
    <property type="entry name" value="PEP_CTERM"/>
    <property type="match status" value="1"/>
</dbReference>
<dbReference type="CDD" id="cd09822">
    <property type="entry name" value="peroxinectin_like_bacterial"/>
    <property type="match status" value="1"/>
</dbReference>
<dbReference type="RefSeq" id="WP_146575067.1">
    <property type="nucleotide sequence ID" value="NZ_SJPH01000007.1"/>
</dbReference>
<reference evidence="4 5" key="1">
    <citation type="submission" date="2019-02" db="EMBL/GenBank/DDBJ databases">
        <title>Deep-cultivation of Planctomycetes and their phenomic and genomic characterization uncovers novel biology.</title>
        <authorList>
            <person name="Wiegand S."/>
            <person name="Jogler M."/>
            <person name="Boedeker C."/>
            <person name="Pinto D."/>
            <person name="Vollmers J."/>
            <person name="Rivas-Marin E."/>
            <person name="Kohn T."/>
            <person name="Peeters S.H."/>
            <person name="Heuer A."/>
            <person name="Rast P."/>
            <person name="Oberbeckmann S."/>
            <person name="Bunk B."/>
            <person name="Jeske O."/>
            <person name="Meyerdierks A."/>
            <person name="Storesund J.E."/>
            <person name="Kallscheuer N."/>
            <person name="Luecker S."/>
            <person name="Lage O.M."/>
            <person name="Pohl T."/>
            <person name="Merkel B.J."/>
            <person name="Hornburger P."/>
            <person name="Mueller R.-W."/>
            <person name="Bruemmer F."/>
            <person name="Labrenz M."/>
            <person name="Spormann A.M."/>
            <person name="Op Den Camp H."/>
            <person name="Overmann J."/>
            <person name="Amann R."/>
            <person name="Jetten M.S.M."/>
            <person name="Mascher T."/>
            <person name="Medema M.H."/>
            <person name="Devos D.P."/>
            <person name="Kaster A.-K."/>
            <person name="Ovreas L."/>
            <person name="Rohde M."/>
            <person name="Galperin M.Y."/>
            <person name="Jogler C."/>
        </authorList>
    </citation>
    <scope>NUCLEOTIDE SEQUENCE [LARGE SCALE GENOMIC DNA]</scope>
    <source>
        <strain evidence="4 5">Pla111</strain>
    </source>
</reference>
<dbReference type="EMBL" id="SJPH01000007">
    <property type="protein sequence ID" value="TWT42548.1"/>
    <property type="molecule type" value="Genomic_DNA"/>
</dbReference>
<keyword evidence="4" id="KW-0575">Peroxidase</keyword>
<dbReference type="OrthoDB" id="9765610at2"/>
<dbReference type="GO" id="GO:0004601">
    <property type="term" value="F:peroxidase activity"/>
    <property type="evidence" value="ECO:0007669"/>
    <property type="project" value="UniProtKB-KW"/>
</dbReference>
<evidence type="ECO:0000313" key="4">
    <source>
        <dbReference type="EMBL" id="TWT42548.1"/>
    </source>
</evidence>
<dbReference type="PANTHER" id="PTHR11475">
    <property type="entry name" value="OXIDASE/PEROXIDASE"/>
    <property type="match status" value="1"/>
</dbReference>
<dbReference type="InterPro" id="IPR037120">
    <property type="entry name" value="Haem_peroxidase_sf_animal"/>
</dbReference>
<dbReference type="AlphaFoldDB" id="A0A5C5VVE3"/>
<comment type="caution">
    <text evidence="4">The sequence shown here is derived from an EMBL/GenBank/DDBJ whole genome shotgun (WGS) entry which is preliminary data.</text>
</comment>
<dbReference type="SUPFAM" id="SSF48113">
    <property type="entry name" value="Heme-dependent peroxidases"/>
    <property type="match status" value="1"/>
</dbReference>
<dbReference type="GO" id="GO:0020037">
    <property type="term" value="F:heme binding"/>
    <property type="evidence" value="ECO:0007669"/>
    <property type="project" value="InterPro"/>
</dbReference>
<organism evidence="4 5">
    <name type="scientific">Botrimarina hoheduenensis</name>
    <dbReference type="NCBI Taxonomy" id="2528000"/>
    <lineage>
        <taxon>Bacteria</taxon>
        <taxon>Pseudomonadati</taxon>
        <taxon>Planctomycetota</taxon>
        <taxon>Planctomycetia</taxon>
        <taxon>Pirellulales</taxon>
        <taxon>Lacipirellulaceae</taxon>
        <taxon>Botrimarina</taxon>
    </lineage>
</organism>
<dbReference type="GO" id="GO:0005576">
    <property type="term" value="C:extracellular region"/>
    <property type="evidence" value="ECO:0007669"/>
    <property type="project" value="UniProtKB-SubCell"/>
</dbReference>
<dbReference type="Gene3D" id="1.10.640.10">
    <property type="entry name" value="Haem peroxidase domain superfamily, animal type"/>
    <property type="match status" value="1"/>
</dbReference>
<evidence type="ECO:0000256" key="3">
    <source>
        <dbReference type="ARBA" id="ARBA00023180"/>
    </source>
</evidence>
<keyword evidence="5" id="KW-1185">Reference proteome</keyword>